<dbReference type="SUPFAM" id="SSF48498">
    <property type="entry name" value="Tetracyclin repressor-like, C-terminal domain"/>
    <property type="match status" value="1"/>
</dbReference>
<evidence type="ECO:0000259" key="3">
    <source>
        <dbReference type="PROSITE" id="PS50977"/>
    </source>
</evidence>
<dbReference type="PROSITE" id="PS50977">
    <property type="entry name" value="HTH_TETR_2"/>
    <property type="match status" value="1"/>
</dbReference>
<dbReference type="EMBL" id="JAUQYP010000001">
    <property type="protein sequence ID" value="MDO8105643.1"/>
    <property type="molecule type" value="Genomic_DNA"/>
</dbReference>
<keyword evidence="1 2" id="KW-0238">DNA-binding</keyword>
<reference evidence="4 5" key="1">
    <citation type="submission" date="2023-07" db="EMBL/GenBank/DDBJ databases">
        <title>Description of novel actinomycetes strains, isolated from tidal flat sediment.</title>
        <authorList>
            <person name="Lu C."/>
        </authorList>
    </citation>
    <scope>NUCLEOTIDE SEQUENCE [LARGE SCALE GENOMIC DNA]</scope>
    <source>
        <strain evidence="4 5">SYSU T00b441</strain>
    </source>
</reference>
<dbReference type="PRINTS" id="PR00455">
    <property type="entry name" value="HTHTETR"/>
</dbReference>
<evidence type="ECO:0000256" key="2">
    <source>
        <dbReference type="PROSITE-ProRule" id="PRU00335"/>
    </source>
</evidence>
<dbReference type="RefSeq" id="WP_304599352.1">
    <property type="nucleotide sequence ID" value="NZ_JAUQYP010000001.1"/>
</dbReference>
<comment type="caution">
    <text evidence="4">The sequence shown here is derived from an EMBL/GenBank/DDBJ whole genome shotgun (WGS) entry which is preliminary data.</text>
</comment>
<evidence type="ECO:0000313" key="4">
    <source>
        <dbReference type="EMBL" id="MDO8105643.1"/>
    </source>
</evidence>
<gene>
    <name evidence="4" type="ORF">Q6348_00335</name>
</gene>
<dbReference type="InterPro" id="IPR023772">
    <property type="entry name" value="DNA-bd_HTH_TetR-type_CS"/>
</dbReference>
<dbReference type="InterPro" id="IPR009057">
    <property type="entry name" value="Homeodomain-like_sf"/>
</dbReference>
<evidence type="ECO:0000313" key="5">
    <source>
        <dbReference type="Proteomes" id="UP001232536"/>
    </source>
</evidence>
<dbReference type="PANTHER" id="PTHR30055">
    <property type="entry name" value="HTH-TYPE TRANSCRIPTIONAL REGULATOR RUTR"/>
    <property type="match status" value="1"/>
</dbReference>
<dbReference type="InterPro" id="IPR001647">
    <property type="entry name" value="HTH_TetR"/>
</dbReference>
<proteinExistence type="predicted"/>
<feature type="DNA-binding region" description="H-T-H motif" evidence="2">
    <location>
        <begin position="32"/>
        <end position="51"/>
    </location>
</feature>
<evidence type="ECO:0000256" key="1">
    <source>
        <dbReference type="ARBA" id="ARBA00023125"/>
    </source>
</evidence>
<dbReference type="Pfam" id="PF00440">
    <property type="entry name" value="TetR_N"/>
    <property type="match status" value="1"/>
</dbReference>
<dbReference type="Proteomes" id="UP001232536">
    <property type="component" value="Unassembled WGS sequence"/>
</dbReference>
<dbReference type="InterPro" id="IPR036271">
    <property type="entry name" value="Tet_transcr_reg_TetR-rel_C_sf"/>
</dbReference>
<dbReference type="InterPro" id="IPR050109">
    <property type="entry name" value="HTH-type_TetR-like_transc_reg"/>
</dbReference>
<organism evidence="4 5">
    <name type="scientific">Actinotalea lenta</name>
    <dbReference type="NCBI Taxonomy" id="3064654"/>
    <lineage>
        <taxon>Bacteria</taxon>
        <taxon>Bacillati</taxon>
        <taxon>Actinomycetota</taxon>
        <taxon>Actinomycetes</taxon>
        <taxon>Micrococcales</taxon>
        <taxon>Cellulomonadaceae</taxon>
        <taxon>Actinotalea</taxon>
    </lineage>
</organism>
<dbReference type="Gene3D" id="1.10.357.10">
    <property type="entry name" value="Tetracycline Repressor, domain 2"/>
    <property type="match status" value="2"/>
</dbReference>
<keyword evidence="5" id="KW-1185">Reference proteome</keyword>
<accession>A0ABT9D8Z2</accession>
<dbReference type="SUPFAM" id="SSF46689">
    <property type="entry name" value="Homeodomain-like"/>
    <property type="match status" value="1"/>
</dbReference>
<name>A0ABT9D8Z2_9CELL</name>
<sequence>MTRTDPRVVRSRAAVLAAATQLLATDGVAGTTIEAVAARSGVAKTTIYRHWPDQRALVRDAFGVALPMPAAPDTGTLAGDLLALATGLARALADSPADADAILDALAGPLFHRRYVTGGPLDEGAIRRAADLACHSCCQDRHRSA</sequence>
<protein>
    <submittedName>
        <fullName evidence="4">TetR/AcrR family transcriptional regulator</fullName>
    </submittedName>
</protein>
<dbReference type="PROSITE" id="PS01081">
    <property type="entry name" value="HTH_TETR_1"/>
    <property type="match status" value="1"/>
</dbReference>
<feature type="domain" description="HTH tetR-type" evidence="3">
    <location>
        <begin position="9"/>
        <end position="69"/>
    </location>
</feature>
<dbReference type="PANTHER" id="PTHR30055:SF148">
    <property type="entry name" value="TETR-FAMILY TRANSCRIPTIONAL REGULATOR"/>
    <property type="match status" value="1"/>
</dbReference>